<dbReference type="GO" id="GO:0003700">
    <property type="term" value="F:DNA-binding transcription factor activity"/>
    <property type="evidence" value="ECO:0007669"/>
    <property type="project" value="TreeGrafter"/>
</dbReference>
<dbReference type="EMBL" id="JACHNH010000001">
    <property type="protein sequence ID" value="MBB4763903.1"/>
    <property type="molecule type" value="Genomic_DNA"/>
</dbReference>
<reference evidence="6 7" key="1">
    <citation type="submission" date="2020-08" db="EMBL/GenBank/DDBJ databases">
        <title>Sequencing the genomes of 1000 actinobacteria strains.</title>
        <authorList>
            <person name="Klenk H.-P."/>
        </authorList>
    </citation>
    <scope>NUCLEOTIDE SEQUENCE [LARGE SCALE GENOMIC DNA]</scope>
    <source>
        <strain evidence="6 7">DSM 43149</strain>
    </source>
</reference>
<dbReference type="PROSITE" id="PS50977">
    <property type="entry name" value="HTH_TETR_2"/>
    <property type="match status" value="1"/>
</dbReference>
<dbReference type="Proteomes" id="UP000578112">
    <property type="component" value="Unassembled WGS sequence"/>
</dbReference>
<dbReference type="SUPFAM" id="SSF48498">
    <property type="entry name" value="Tetracyclin repressor-like, C-terminal domain"/>
    <property type="match status" value="1"/>
</dbReference>
<evidence type="ECO:0000313" key="6">
    <source>
        <dbReference type="EMBL" id="MBB4763903.1"/>
    </source>
</evidence>
<dbReference type="GO" id="GO:0000976">
    <property type="term" value="F:transcription cis-regulatory region binding"/>
    <property type="evidence" value="ECO:0007669"/>
    <property type="project" value="TreeGrafter"/>
</dbReference>
<dbReference type="PANTHER" id="PTHR30055:SF234">
    <property type="entry name" value="HTH-TYPE TRANSCRIPTIONAL REGULATOR BETI"/>
    <property type="match status" value="1"/>
</dbReference>
<evidence type="ECO:0000256" key="1">
    <source>
        <dbReference type="ARBA" id="ARBA00023015"/>
    </source>
</evidence>
<dbReference type="InterPro" id="IPR001647">
    <property type="entry name" value="HTH_TetR"/>
</dbReference>
<evidence type="ECO:0000256" key="2">
    <source>
        <dbReference type="ARBA" id="ARBA00023125"/>
    </source>
</evidence>
<evidence type="ECO:0000256" key="3">
    <source>
        <dbReference type="ARBA" id="ARBA00023163"/>
    </source>
</evidence>
<sequence length="186" mass="20223">MMYGVQTSRRRDAQRNRAAIITAASEVLSGPEPPALMPEVARRAGVGQATLYRHFPDRHALTVAVIGHHLQGLEVAAAASVERPALFRPLLRELLRSLITMRPLVLLAQRLEPGARNRYVRRAIAALSPPLRSAQESGYVRHDLVPDDLILLVTMVRGAAESTGDVVSGLVAGERSIDLVLDGVFL</sequence>
<gene>
    <name evidence="6" type="ORF">BJ971_004459</name>
</gene>
<dbReference type="InterPro" id="IPR036271">
    <property type="entry name" value="Tet_transcr_reg_TetR-rel_C_sf"/>
</dbReference>
<keyword evidence="3" id="KW-0804">Transcription</keyword>
<evidence type="ECO:0000259" key="5">
    <source>
        <dbReference type="PROSITE" id="PS50977"/>
    </source>
</evidence>
<proteinExistence type="predicted"/>
<protein>
    <submittedName>
        <fullName evidence="6">AcrR family transcriptional regulator</fullName>
    </submittedName>
</protein>
<keyword evidence="1" id="KW-0805">Transcription regulation</keyword>
<dbReference type="InterPro" id="IPR009057">
    <property type="entry name" value="Homeodomain-like_sf"/>
</dbReference>
<name>A0A7W7HZZ6_9ACTN</name>
<feature type="domain" description="HTH tetR-type" evidence="5">
    <location>
        <begin position="14"/>
        <end position="73"/>
    </location>
</feature>
<feature type="DNA-binding region" description="H-T-H motif" evidence="4">
    <location>
        <begin position="36"/>
        <end position="55"/>
    </location>
</feature>
<dbReference type="Gene3D" id="1.10.357.10">
    <property type="entry name" value="Tetracycline Repressor, domain 2"/>
    <property type="match status" value="1"/>
</dbReference>
<evidence type="ECO:0000313" key="7">
    <source>
        <dbReference type="Proteomes" id="UP000578112"/>
    </source>
</evidence>
<dbReference type="PANTHER" id="PTHR30055">
    <property type="entry name" value="HTH-TYPE TRANSCRIPTIONAL REGULATOR RUTR"/>
    <property type="match status" value="1"/>
</dbReference>
<dbReference type="SUPFAM" id="SSF46689">
    <property type="entry name" value="Homeodomain-like"/>
    <property type="match status" value="1"/>
</dbReference>
<keyword evidence="2 4" id="KW-0238">DNA-binding</keyword>
<dbReference type="Pfam" id="PF00440">
    <property type="entry name" value="TetR_N"/>
    <property type="match status" value="1"/>
</dbReference>
<accession>A0A7W7HZZ6</accession>
<dbReference type="AlphaFoldDB" id="A0A7W7HZZ6"/>
<comment type="caution">
    <text evidence="6">The sequence shown here is derived from an EMBL/GenBank/DDBJ whole genome shotgun (WGS) entry which is preliminary data.</text>
</comment>
<keyword evidence="7" id="KW-1185">Reference proteome</keyword>
<evidence type="ECO:0000256" key="4">
    <source>
        <dbReference type="PROSITE-ProRule" id="PRU00335"/>
    </source>
</evidence>
<organism evidence="6 7">
    <name type="scientific">Actinoplanes digitatis</name>
    <dbReference type="NCBI Taxonomy" id="1868"/>
    <lineage>
        <taxon>Bacteria</taxon>
        <taxon>Bacillati</taxon>
        <taxon>Actinomycetota</taxon>
        <taxon>Actinomycetes</taxon>
        <taxon>Micromonosporales</taxon>
        <taxon>Micromonosporaceae</taxon>
        <taxon>Actinoplanes</taxon>
    </lineage>
</organism>
<dbReference type="InterPro" id="IPR050109">
    <property type="entry name" value="HTH-type_TetR-like_transc_reg"/>
</dbReference>